<proteinExistence type="predicted"/>
<protein>
    <submittedName>
        <fullName evidence="2">Uncharacterized protein</fullName>
    </submittedName>
</protein>
<sequence>GTSGSCQDAAIGPPSALPEHGVPAADEGVACVDGLQSEGGEVQLDDLSPGKSVAESVSSLSYGTSMRDEERRAKLRARMEKVATEWGFENSSTAEAFYRAQQKRLKAQKRRDAAKKYSDPQARFHRLKNQVECRRQADPLPPQREWQPAGKPLAPPKGTLEGP</sequence>
<feature type="non-terminal residue" evidence="2">
    <location>
        <position position="163"/>
    </location>
</feature>
<feature type="region of interest" description="Disordered" evidence="1">
    <location>
        <begin position="1"/>
        <end position="23"/>
    </location>
</feature>
<evidence type="ECO:0000256" key="1">
    <source>
        <dbReference type="SAM" id="MobiDB-lite"/>
    </source>
</evidence>
<gene>
    <name evidence="2" type="ORF">TSPGSL018_26714</name>
</gene>
<feature type="region of interest" description="Disordered" evidence="1">
    <location>
        <begin position="40"/>
        <end position="65"/>
    </location>
</feature>
<evidence type="ECO:0000313" key="2">
    <source>
        <dbReference type="EMBL" id="JAC61268.1"/>
    </source>
</evidence>
<dbReference type="AlphaFoldDB" id="A0A061QNI4"/>
<feature type="non-terminal residue" evidence="2">
    <location>
        <position position="1"/>
    </location>
</feature>
<name>A0A061QNI4_9CHLO</name>
<organism evidence="2">
    <name type="scientific">Tetraselmis sp. GSL018</name>
    <dbReference type="NCBI Taxonomy" id="582737"/>
    <lineage>
        <taxon>Eukaryota</taxon>
        <taxon>Viridiplantae</taxon>
        <taxon>Chlorophyta</taxon>
        <taxon>core chlorophytes</taxon>
        <taxon>Chlorodendrophyceae</taxon>
        <taxon>Chlorodendrales</taxon>
        <taxon>Chlorodendraceae</taxon>
        <taxon>Tetraselmis</taxon>
    </lineage>
</organism>
<reference evidence="2" key="1">
    <citation type="submission" date="2014-05" db="EMBL/GenBank/DDBJ databases">
        <title>The transcriptome of the halophilic microalga Tetraselmis sp. GSL018 isolated from the Great Salt Lake, Utah.</title>
        <authorList>
            <person name="Jinkerson R.E."/>
            <person name="D'Adamo S."/>
            <person name="Posewitz M.C."/>
        </authorList>
    </citation>
    <scope>NUCLEOTIDE SEQUENCE</scope>
    <source>
        <strain evidence="2">GSL018</strain>
    </source>
</reference>
<feature type="region of interest" description="Disordered" evidence="1">
    <location>
        <begin position="107"/>
        <end position="163"/>
    </location>
</feature>
<accession>A0A061QNI4</accession>
<feature type="compositionally biased region" description="Polar residues" evidence="1">
    <location>
        <begin position="55"/>
        <end position="64"/>
    </location>
</feature>
<dbReference type="EMBL" id="GBEZ01025871">
    <property type="protein sequence ID" value="JAC61268.1"/>
    <property type="molecule type" value="Transcribed_RNA"/>
</dbReference>